<dbReference type="PROSITE" id="PS51695">
    <property type="entry name" value="SEDOLISIN"/>
    <property type="match status" value="1"/>
</dbReference>
<feature type="binding site" evidence="11">
    <location>
        <position position="599"/>
    </location>
    <ligand>
        <name>Ca(2+)</name>
        <dbReference type="ChEBI" id="CHEBI:29108"/>
    </ligand>
</feature>
<keyword evidence="15" id="KW-1185">Reference proteome</keyword>
<evidence type="ECO:0000256" key="4">
    <source>
        <dbReference type="ARBA" id="ARBA00012462"/>
    </source>
</evidence>
<dbReference type="SMART" id="SM00944">
    <property type="entry name" value="Pro-kuma_activ"/>
    <property type="match status" value="1"/>
</dbReference>
<protein>
    <recommendedName>
        <fullName evidence="4">tripeptidyl-peptidase II</fullName>
        <ecNumber evidence="4">3.4.14.10</ecNumber>
    </recommendedName>
</protein>
<evidence type="ECO:0000256" key="9">
    <source>
        <dbReference type="ARBA" id="ARBA00022837"/>
    </source>
</evidence>
<sequence>MVSSGVASRLFAALALATAALARPSLSTKLTHEKREVVHGQWTKVSRAAADAPLTLRIGLKQRNLARAEELMHAISNPRSESYGQHLSPEQVVDLFAPGEDAIAETEQWLISEGVASDHISRTTGRNWIKVTTTVGKAESLLDTAYSVYENDDGARLVACESYSVPAAIQGHIDLVAPTIQFDEREAVITTRELKKREEALAPKLKKLPNGHPQADSLKNCSEVTTPACLRALYDIPKNVKAVEGNSFGIVEFAPQSYNQDDLNGFFSVYGSGKIPNGTAPVFNGIDGGFLSTDSGSGTRGESNLDLCYAMALTYPQNVTLYQVGDSVVWQPATNNNFLDAIDGSYCTTDGGDNPDWDAMYPHDSSSPGAYTGQPMCGVYNATKVISVSYGSNEDARPASYRARECAEYMKLGLMGVTVLFSSGDTGVAGLRSQCVKPDGSYTPVAADYGRFNPMFPGTCPWITSVGGTGLPEGKPVGTREVASYNFGSGGGFSNLFPLPAYQADAIKGYYAQHDPGYNSSRYNNTQQVRGYPDVALASQDYITGLDGSFMAFSGTSASAPTFGAMIALINGERLKAGKGPVGFINPVLYAHREVFTDVVEGKNPGCGTDGFSAVTGWDPVTGLGAPNYQKLKKVFMALP</sequence>
<proteinExistence type="predicted"/>
<feature type="active site" description="Charge relay system" evidence="11">
    <location>
        <position position="557"/>
    </location>
</feature>
<keyword evidence="8 11" id="KW-0720">Serine protease</keyword>
<dbReference type="Pfam" id="PF09286">
    <property type="entry name" value="Pro-kuma_activ"/>
    <property type="match status" value="1"/>
</dbReference>
<feature type="binding site" evidence="11">
    <location>
        <position position="598"/>
    </location>
    <ligand>
        <name>Ca(2+)</name>
        <dbReference type="ChEBI" id="CHEBI:29108"/>
    </ligand>
</feature>
<evidence type="ECO:0000256" key="10">
    <source>
        <dbReference type="ARBA" id="ARBA00023145"/>
    </source>
</evidence>
<feature type="binding site" evidence="11">
    <location>
        <position position="617"/>
    </location>
    <ligand>
        <name>Ca(2+)</name>
        <dbReference type="ChEBI" id="CHEBI:29108"/>
    </ligand>
</feature>
<comment type="subcellular location">
    <subcellularLocation>
        <location evidence="3">Secreted</location>
        <location evidence="3">Extracellular space</location>
    </subcellularLocation>
</comment>
<feature type="chain" id="PRO_5043009042" description="tripeptidyl-peptidase II" evidence="12">
    <location>
        <begin position="23"/>
        <end position="640"/>
    </location>
</feature>
<dbReference type="EMBL" id="MU854399">
    <property type="protein sequence ID" value="KAK4039474.1"/>
    <property type="molecule type" value="Genomic_DNA"/>
</dbReference>
<name>A0AAN6PEG1_9PEZI</name>
<evidence type="ECO:0000313" key="15">
    <source>
        <dbReference type="Proteomes" id="UP001303115"/>
    </source>
</evidence>
<dbReference type="GO" id="GO:0004252">
    <property type="term" value="F:serine-type endopeptidase activity"/>
    <property type="evidence" value="ECO:0007669"/>
    <property type="project" value="UniProtKB-UniRule"/>
</dbReference>
<evidence type="ECO:0000256" key="1">
    <source>
        <dbReference type="ARBA" id="ARBA00001910"/>
    </source>
</evidence>
<evidence type="ECO:0000256" key="6">
    <source>
        <dbReference type="ARBA" id="ARBA00022723"/>
    </source>
</evidence>
<dbReference type="GO" id="GO:0046872">
    <property type="term" value="F:metal ion binding"/>
    <property type="evidence" value="ECO:0007669"/>
    <property type="project" value="UniProtKB-UniRule"/>
</dbReference>
<feature type="binding site" evidence="11">
    <location>
        <position position="619"/>
    </location>
    <ligand>
        <name>Ca(2+)</name>
        <dbReference type="ChEBI" id="CHEBI:29108"/>
    </ligand>
</feature>
<feature type="active site" description="Charge relay system" evidence="11">
    <location>
        <position position="302"/>
    </location>
</feature>
<evidence type="ECO:0000256" key="11">
    <source>
        <dbReference type="PROSITE-ProRule" id="PRU01032"/>
    </source>
</evidence>
<evidence type="ECO:0000259" key="13">
    <source>
        <dbReference type="PROSITE" id="PS51695"/>
    </source>
</evidence>
<dbReference type="CDD" id="cd11377">
    <property type="entry name" value="Pro-peptidase_S53"/>
    <property type="match status" value="1"/>
</dbReference>
<dbReference type="PANTHER" id="PTHR14218">
    <property type="entry name" value="PROTEASE S8 TRIPEPTIDYL PEPTIDASE I CLN2"/>
    <property type="match status" value="1"/>
</dbReference>
<dbReference type="InterPro" id="IPR000209">
    <property type="entry name" value="Peptidase_S8/S53_dom"/>
</dbReference>
<keyword evidence="6 11" id="KW-0479">Metal-binding</keyword>
<gene>
    <name evidence="14" type="ORF">C8A01DRAFT_16538</name>
</gene>
<dbReference type="GO" id="GO:0005576">
    <property type="term" value="C:extracellular region"/>
    <property type="evidence" value="ECO:0007669"/>
    <property type="project" value="UniProtKB-SubCell"/>
</dbReference>
<dbReference type="InterPro" id="IPR015366">
    <property type="entry name" value="S53_propep"/>
</dbReference>
<feature type="domain" description="Peptidase S53" evidence="13">
    <location>
        <begin position="224"/>
        <end position="639"/>
    </location>
</feature>
<evidence type="ECO:0000256" key="3">
    <source>
        <dbReference type="ARBA" id="ARBA00004239"/>
    </source>
</evidence>
<reference evidence="15" key="1">
    <citation type="journal article" date="2023" name="Mol. Phylogenet. Evol.">
        <title>Genome-scale phylogeny and comparative genomics of the fungal order Sordariales.</title>
        <authorList>
            <person name="Hensen N."/>
            <person name="Bonometti L."/>
            <person name="Westerberg I."/>
            <person name="Brannstrom I.O."/>
            <person name="Guillou S."/>
            <person name="Cros-Aarteil S."/>
            <person name="Calhoun S."/>
            <person name="Haridas S."/>
            <person name="Kuo A."/>
            <person name="Mondo S."/>
            <person name="Pangilinan J."/>
            <person name="Riley R."/>
            <person name="LaButti K."/>
            <person name="Andreopoulos B."/>
            <person name="Lipzen A."/>
            <person name="Chen C."/>
            <person name="Yan M."/>
            <person name="Daum C."/>
            <person name="Ng V."/>
            <person name="Clum A."/>
            <person name="Steindorff A."/>
            <person name="Ohm R.A."/>
            <person name="Martin F."/>
            <person name="Silar P."/>
            <person name="Natvig D.O."/>
            <person name="Lalanne C."/>
            <person name="Gautier V."/>
            <person name="Ament-Velasquez S.L."/>
            <person name="Kruys A."/>
            <person name="Hutchinson M.I."/>
            <person name="Powell A.J."/>
            <person name="Barry K."/>
            <person name="Miller A.N."/>
            <person name="Grigoriev I.V."/>
            <person name="Debuchy R."/>
            <person name="Gladieux P."/>
            <person name="Hiltunen Thoren M."/>
            <person name="Johannesson H."/>
        </authorList>
    </citation>
    <scope>NUCLEOTIDE SEQUENCE [LARGE SCALE GENOMIC DNA]</scope>
    <source>
        <strain evidence="15">CBS 284.82</strain>
    </source>
</reference>
<evidence type="ECO:0000256" key="2">
    <source>
        <dbReference type="ARBA" id="ARBA00002451"/>
    </source>
</evidence>
<feature type="signal peptide" evidence="12">
    <location>
        <begin position="1"/>
        <end position="22"/>
    </location>
</feature>
<keyword evidence="9 11" id="KW-0106">Calcium</keyword>
<feature type="active site" description="Charge relay system" evidence="11">
    <location>
        <position position="306"/>
    </location>
</feature>
<keyword evidence="12" id="KW-0732">Signal</keyword>
<dbReference type="EC" id="3.4.14.10" evidence="4"/>
<comment type="function">
    <text evidence="2">Secreted tripeptidyl-peptidase which degrades proteins at acidic pHs and is involved in virulence.</text>
</comment>
<dbReference type="CDD" id="cd04056">
    <property type="entry name" value="Peptidases_S53"/>
    <property type="match status" value="1"/>
</dbReference>
<dbReference type="InterPro" id="IPR030400">
    <property type="entry name" value="Sedolisin_dom"/>
</dbReference>
<dbReference type="AlphaFoldDB" id="A0AAN6PEG1"/>
<dbReference type="Gene3D" id="3.40.50.200">
    <property type="entry name" value="Peptidase S8/S53 domain"/>
    <property type="match status" value="1"/>
</dbReference>
<comment type="cofactor">
    <cofactor evidence="11">
        <name>Ca(2+)</name>
        <dbReference type="ChEBI" id="CHEBI:29108"/>
    </cofactor>
    <text evidence="11">Binds 1 Ca(2+) ion per subunit.</text>
</comment>
<dbReference type="InterPro" id="IPR050819">
    <property type="entry name" value="Tripeptidyl-peptidase_I"/>
</dbReference>
<evidence type="ECO:0000256" key="7">
    <source>
        <dbReference type="ARBA" id="ARBA00022801"/>
    </source>
</evidence>
<dbReference type="Pfam" id="PF00082">
    <property type="entry name" value="Peptidase_S8"/>
    <property type="match status" value="1"/>
</dbReference>
<comment type="caution">
    <text evidence="14">The sequence shown here is derived from an EMBL/GenBank/DDBJ whole genome shotgun (WGS) entry which is preliminary data.</text>
</comment>
<comment type="catalytic activity">
    <reaction evidence="1">
        <text>Release of an N-terminal tripeptide from a polypeptide.</text>
        <dbReference type="EC" id="3.4.14.10"/>
    </reaction>
</comment>
<dbReference type="SUPFAM" id="SSF52743">
    <property type="entry name" value="Subtilisin-like"/>
    <property type="match status" value="1"/>
</dbReference>
<evidence type="ECO:0000313" key="14">
    <source>
        <dbReference type="EMBL" id="KAK4039474.1"/>
    </source>
</evidence>
<accession>A0AAN6PEG1</accession>
<keyword evidence="7 11" id="KW-0378">Hydrolase</keyword>
<dbReference type="SUPFAM" id="SSF54897">
    <property type="entry name" value="Protease propeptides/inhibitors"/>
    <property type="match status" value="1"/>
</dbReference>
<organism evidence="14 15">
    <name type="scientific">Parachaetomium inaequale</name>
    <dbReference type="NCBI Taxonomy" id="2588326"/>
    <lineage>
        <taxon>Eukaryota</taxon>
        <taxon>Fungi</taxon>
        <taxon>Dikarya</taxon>
        <taxon>Ascomycota</taxon>
        <taxon>Pezizomycotina</taxon>
        <taxon>Sordariomycetes</taxon>
        <taxon>Sordariomycetidae</taxon>
        <taxon>Sordariales</taxon>
        <taxon>Chaetomiaceae</taxon>
        <taxon>Parachaetomium</taxon>
    </lineage>
</organism>
<dbReference type="InterPro" id="IPR036852">
    <property type="entry name" value="Peptidase_S8/S53_dom_sf"/>
</dbReference>
<keyword evidence="10" id="KW-0865">Zymogen</keyword>
<evidence type="ECO:0000256" key="5">
    <source>
        <dbReference type="ARBA" id="ARBA00022670"/>
    </source>
</evidence>
<dbReference type="GO" id="GO:0006508">
    <property type="term" value="P:proteolysis"/>
    <property type="evidence" value="ECO:0007669"/>
    <property type="project" value="UniProtKB-KW"/>
</dbReference>
<evidence type="ECO:0000256" key="12">
    <source>
        <dbReference type="SAM" id="SignalP"/>
    </source>
</evidence>
<keyword evidence="5 11" id="KW-0645">Protease</keyword>
<dbReference type="PANTHER" id="PTHR14218:SF19">
    <property type="entry name" value="SERINE PROTEASE AORO, PUTATIVE (AFU_ORTHOLOGUE AFUA_6G10250)-RELATED"/>
    <property type="match status" value="1"/>
</dbReference>
<dbReference type="Proteomes" id="UP001303115">
    <property type="component" value="Unassembled WGS sequence"/>
</dbReference>
<evidence type="ECO:0000256" key="8">
    <source>
        <dbReference type="ARBA" id="ARBA00022825"/>
    </source>
</evidence>
<dbReference type="GO" id="GO:0008240">
    <property type="term" value="F:tripeptidyl-peptidase activity"/>
    <property type="evidence" value="ECO:0007669"/>
    <property type="project" value="UniProtKB-EC"/>
</dbReference>